<evidence type="ECO:0000313" key="5">
    <source>
        <dbReference type="Proteomes" id="UP001174691"/>
    </source>
</evidence>
<dbReference type="Proteomes" id="UP001174691">
    <property type="component" value="Unassembled WGS sequence"/>
</dbReference>
<reference evidence="4" key="1">
    <citation type="submission" date="2022-07" db="EMBL/GenBank/DDBJ databases">
        <title>Fungi with potential for degradation of polypropylene.</title>
        <authorList>
            <person name="Gostincar C."/>
        </authorList>
    </citation>
    <scope>NUCLEOTIDE SEQUENCE</scope>
    <source>
        <strain evidence="4">EXF-13287</strain>
    </source>
</reference>
<organism evidence="4 5">
    <name type="scientific">Coniochaeta hoffmannii</name>
    <dbReference type="NCBI Taxonomy" id="91930"/>
    <lineage>
        <taxon>Eukaryota</taxon>
        <taxon>Fungi</taxon>
        <taxon>Dikarya</taxon>
        <taxon>Ascomycota</taxon>
        <taxon>Pezizomycotina</taxon>
        <taxon>Sordariomycetes</taxon>
        <taxon>Sordariomycetidae</taxon>
        <taxon>Coniochaetales</taxon>
        <taxon>Coniochaetaceae</taxon>
        <taxon>Coniochaeta</taxon>
    </lineage>
</organism>
<dbReference type="EMBL" id="JANBVN010000131">
    <property type="protein sequence ID" value="KAJ9139306.1"/>
    <property type="molecule type" value="Genomic_DNA"/>
</dbReference>
<name>A0AA38VG98_9PEZI</name>
<evidence type="ECO:0000256" key="1">
    <source>
        <dbReference type="SAM" id="Coils"/>
    </source>
</evidence>
<feature type="region of interest" description="Disordered" evidence="2">
    <location>
        <begin position="35"/>
        <end position="60"/>
    </location>
</feature>
<evidence type="ECO:0000256" key="3">
    <source>
        <dbReference type="SAM" id="SignalP"/>
    </source>
</evidence>
<dbReference type="AlphaFoldDB" id="A0AA38VG98"/>
<proteinExistence type="predicted"/>
<keyword evidence="5" id="KW-1185">Reference proteome</keyword>
<feature type="chain" id="PRO_5041251653" evidence="3">
    <location>
        <begin position="32"/>
        <end position="500"/>
    </location>
</feature>
<accession>A0AA38VG98</accession>
<evidence type="ECO:0000256" key="2">
    <source>
        <dbReference type="SAM" id="MobiDB-lite"/>
    </source>
</evidence>
<comment type="caution">
    <text evidence="4">The sequence shown here is derived from an EMBL/GenBank/DDBJ whole genome shotgun (WGS) entry which is preliminary data.</text>
</comment>
<feature type="region of interest" description="Disordered" evidence="2">
    <location>
        <begin position="232"/>
        <end position="267"/>
    </location>
</feature>
<keyword evidence="1" id="KW-0175">Coiled coil</keyword>
<feature type="compositionally biased region" description="Pro residues" evidence="2">
    <location>
        <begin position="40"/>
        <end position="56"/>
    </location>
</feature>
<keyword evidence="3" id="KW-0732">Signal</keyword>
<feature type="coiled-coil region" evidence="1">
    <location>
        <begin position="415"/>
        <end position="442"/>
    </location>
</feature>
<feature type="compositionally biased region" description="Basic and acidic residues" evidence="2">
    <location>
        <begin position="237"/>
        <end position="252"/>
    </location>
</feature>
<evidence type="ECO:0000313" key="4">
    <source>
        <dbReference type="EMBL" id="KAJ9139306.1"/>
    </source>
</evidence>
<sequence length="500" mass="55456">MPPAAAPHGSLWSRVIATLAFLLFFGPRIEFRGASDSGLPTPPHKQPPSPPAPASAPLPTTTLTRTLPLATSIPDFLHSYTLLLSQSPAIMAEAWRLNRLPESFPPPSSSAPTIPGFSSSSPLPPPLWETDAGEEDAGNVLAPMARHARDLVGHLLPVFVRGGNESLARASERVREVRDAERMVRRLDLRMASYCFLIRAGQAAEEVVGRLREMYHMDEEKNREGDEILLIGSGGGSREKGGNTWRKAEGEQKKRRKGKEEDEMPVDERQRMAEAMILFLGFRGVYMDACYGDVATLIPQDLRRCEEAQTHIDGCRLREQVGVTLAGALDSAIAAARDTILPVADAVLATWQYAFQVHEEEEDGLWKMIKDRYVKRHDDDKRTPSRRWKLWERATFARARVQQMESLAAQQSLHAHALLERLDAIEDERRAMLNEARELADKGFMACDPKEDHVECVNYVMARPSDVVGAICRALAGMELAGKEWPACIPSAGEEGSNRG</sequence>
<protein>
    <submittedName>
        <fullName evidence="4">Uncharacterized protein</fullName>
    </submittedName>
</protein>
<gene>
    <name evidence="4" type="ORF">NKR19_g7476</name>
</gene>
<feature type="signal peptide" evidence="3">
    <location>
        <begin position="1"/>
        <end position="31"/>
    </location>
</feature>